<dbReference type="Proteomes" id="UP001148838">
    <property type="component" value="Unassembled WGS sequence"/>
</dbReference>
<keyword evidence="2" id="KW-1185">Reference proteome</keyword>
<dbReference type="EMBL" id="JAJSOF020000039">
    <property type="protein sequence ID" value="KAJ4426644.1"/>
    <property type="molecule type" value="Genomic_DNA"/>
</dbReference>
<gene>
    <name evidence="1" type="ORF">ANN_26442</name>
</gene>
<protein>
    <submittedName>
        <fullName evidence="1">Uncharacterized protein</fullName>
    </submittedName>
</protein>
<proteinExistence type="predicted"/>
<sequence length="105" mass="12284">MAHALAELPECSQYFVALVEDGRSYSSSRRVKCGLRYTQHTIPDESLGRRCPSIYDETIQKIRDEIKDIQFGFPYDTPDKEEKYKTIVKLFNEYGYPVAKGYYVR</sequence>
<accession>A0ABQ8RY66</accession>
<evidence type="ECO:0000313" key="2">
    <source>
        <dbReference type="Proteomes" id="UP001148838"/>
    </source>
</evidence>
<comment type="caution">
    <text evidence="1">The sequence shown here is derived from an EMBL/GenBank/DDBJ whole genome shotgun (WGS) entry which is preliminary data.</text>
</comment>
<evidence type="ECO:0000313" key="1">
    <source>
        <dbReference type="EMBL" id="KAJ4426644.1"/>
    </source>
</evidence>
<reference evidence="1 2" key="1">
    <citation type="journal article" date="2022" name="Allergy">
        <title>Genome assembly and annotation of Periplaneta americana reveal a comprehensive cockroach allergen profile.</title>
        <authorList>
            <person name="Wang L."/>
            <person name="Xiong Q."/>
            <person name="Saelim N."/>
            <person name="Wang L."/>
            <person name="Nong W."/>
            <person name="Wan A.T."/>
            <person name="Shi M."/>
            <person name="Liu X."/>
            <person name="Cao Q."/>
            <person name="Hui J.H.L."/>
            <person name="Sookrung N."/>
            <person name="Leung T.F."/>
            <person name="Tungtrongchitr A."/>
            <person name="Tsui S.K.W."/>
        </authorList>
    </citation>
    <scope>NUCLEOTIDE SEQUENCE [LARGE SCALE GENOMIC DNA]</scope>
    <source>
        <strain evidence="1">PWHHKU_190912</strain>
    </source>
</reference>
<name>A0ABQ8RY66_PERAM</name>
<organism evidence="1 2">
    <name type="scientific">Periplaneta americana</name>
    <name type="common">American cockroach</name>
    <name type="synonym">Blatta americana</name>
    <dbReference type="NCBI Taxonomy" id="6978"/>
    <lineage>
        <taxon>Eukaryota</taxon>
        <taxon>Metazoa</taxon>
        <taxon>Ecdysozoa</taxon>
        <taxon>Arthropoda</taxon>
        <taxon>Hexapoda</taxon>
        <taxon>Insecta</taxon>
        <taxon>Pterygota</taxon>
        <taxon>Neoptera</taxon>
        <taxon>Polyneoptera</taxon>
        <taxon>Dictyoptera</taxon>
        <taxon>Blattodea</taxon>
        <taxon>Blattoidea</taxon>
        <taxon>Blattidae</taxon>
        <taxon>Blattinae</taxon>
        <taxon>Periplaneta</taxon>
    </lineage>
</organism>